<dbReference type="Proteomes" id="UP000031563">
    <property type="component" value="Unassembled WGS sequence"/>
</dbReference>
<organism evidence="1 2">
    <name type="scientific">Bacillus thermotolerans</name>
    <name type="common">Quasibacillus thermotolerans</name>
    <dbReference type="NCBI Taxonomy" id="1221996"/>
    <lineage>
        <taxon>Bacteria</taxon>
        <taxon>Bacillati</taxon>
        <taxon>Bacillota</taxon>
        <taxon>Bacilli</taxon>
        <taxon>Bacillales</taxon>
        <taxon>Bacillaceae</taxon>
        <taxon>Bacillus</taxon>
    </lineage>
</organism>
<accession>A0A0F5I3I1</accession>
<dbReference type="AlphaFoldDB" id="A0A0F5I3I1"/>
<dbReference type="EMBL" id="JWIR02000034">
    <property type="protein sequence ID" value="KKB40071.1"/>
    <property type="molecule type" value="Genomic_DNA"/>
</dbReference>
<gene>
    <name evidence="1" type="ORF">QY95_01943</name>
</gene>
<sequence length="45" mass="5380">MKESSLTLIQVECQKKKEKRATETRLKHLLKSNFIQFTNKKMQTI</sequence>
<proteinExistence type="predicted"/>
<keyword evidence="2" id="KW-1185">Reference proteome</keyword>
<comment type="caution">
    <text evidence="1">The sequence shown here is derived from an EMBL/GenBank/DDBJ whole genome shotgun (WGS) entry which is preliminary data.</text>
</comment>
<name>A0A0F5I3I1_BACTR</name>
<evidence type="ECO:0000313" key="2">
    <source>
        <dbReference type="Proteomes" id="UP000031563"/>
    </source>
</evidence>
<evidence type="ECO:0000313" key="1">
    <source>
        <dbReference type="EMBL" id="KKB40071.1"/>
    </source>
</evidence>
<protein>
    <submittedName>
        <fullName evidence="1">Uncharacterized protein</fullName>
    </submittedName>
</protein>
<reference evidence="1" key="1">
    <citation type="submission" date="2015-02" db="EMBL/GenBank/DDBJ databases">
        <title>Genome Assembly of Bacillaceae bacterium MTCC 8252.</title>
        <authorList>
            <person name="Verma A."/>
            <person name="Khatri I."/>
            <person name="Mual P."/>
            <person name="Subramanian S."/>
            <person name="Krishnamurthi S."/>
        </authorList>
    </citation>
    <scope>NUCLEOTIDE SEQUENCE [LARGE SCALE GENOMIC DNA]</scope>
    <source>
        <strain evidence="1">MTCC 8252</strain>
    </source>
</reference>